<dbReference type="Proteomes" id="UP000033647">
    <property type="component" value="Unassembled WGS sequence"/>
</dbReference>
<organism evidence="1 2">
    <name type="scientific">Zymoseptoria brevis</name>
    <dbReference type="NCBI Taxonomy" id="1047168"/>
    <lineage>
        <taxon>Eukaryota</taxon>
        <taxon>Fungi</taxon>
        <taxon>Dikarya</taxon>
        <taxon>Ascomycota</taxon>
        <taxon>Pezizomycotina</taxon>
        <taxon>Dothideomycetes</taxon>
        <taxon>Dothideomycetidae</taxon>
        <taxon>Mycosphaerellales</taxon>
        <taxon>Mycosphaerellaceae</taxon>
        <taxon>Zymoseptoria</taxon>
    </lineage>
</organism>
<name>A0A0F4GIK1_9PEZI</name>
<proteinExistence type="predicted"/>
<accession>A0A0F4GIK1</accession>
<dbReference type="AlphaFoldDB" id="A0A0F4GIK1"/>
<keyword evidence="2" id="KW-1185">Reference proteome</keyword>
<evidence type="ECO:0000313" key="1">
    <source>
        <dbReference type="EMBL" id="KJX97211.1"/>
    </source>
</evidence>
<comment type="caution">
    <text evidence="1">The sequence shown here is derived from an EMBL/GenBank/DDBJ whole genome shotgun (WGS) entry which is preliminary data.</text>
</comment>
<protein>
    <submittedName>
        <fullName evidence="1">Uncharacterized protein</fullName>
    </submittedName>
</protein>
<sequence length="107" mass="12210">MSDIKSRLDTDVPHLGATPKGRCKQVLTGIGAHIVNYFAHPYIVPIELASDILNKIDIFKHYRGLCAQFCFDQIVNTFSSMAHFAAQTWESFINNFTNVDSMFRQQR</sequence>
<reference evidence="1 2" key="1">
    <citation type="submission" date="2015-03" db="EMBL/GenBank/DDBJ databases">
        <title>RNA-seq based gene annotation and comparative genomics of four Zymoseptoria species reveal species-specific pathogenicity related genes and transposable element activity.</title>
        <authorList>
            <person name="Grandaubert J."/>
            <person name="Bhattacharyya A."/>
            <person name="Stukenbrock E.H."/>
        </authorList>
    </citation>
    <scope>NUCLEOTIDE SEQUENCE [LARGE SCALE GENOMIC DNA]</scope>
    <source>
        <strain evidence="1 2">Zb18110</strain>
    </source>
</reference>
<dbReference type="OrthoDB" id="10530087at2759"/>
<gene>
    <name evidence="1" type="ORF">TI39_contig530g00006</name>
</gene>
<evidence type="ECO:0000313" key="2">
    <source>
        <dbReference type="Proteomes" id="UP000033647"/>
    </source>
</evidence>
<dbReference type="EMBL" id="LAFY01000522">
    <property type="protein sequence ID" value="KJX97211.1"/>
    <property type="molecule type" value="Genomic_DNA"/>
</dbReference>